<dbReference type="InterPro" id="IPR020904">
    <property type="entry name" value="Sc_DH/Rdtase_CS"/>
</dbReference>
<name>A0A139A2W2_GONPJ</name>
<dbReference type="PANTHER" id="PTHR42760">
    <property type="entry name" value="SHORT-CHAIN DEHYDROGENASES/REDUCTASES FAMILY MEMBER"/>
    <property type="match status" value="1"/>
</dbReference>
<dbReference type="AlphaFoldDB" id="A0A139A2W2"/>
<organism evidence="3 4">
    <name type="scientific">Gonapodya prolifera (strain JEL478)</name>
    <name type="common">Monoblepharis prolifera</name>
    <dbReference type="NCBI Taxonomy" id="1344416"/>
    <lineage>
        <taxon>Eukaryota</taxon>
        <taxon>Fungi</taxon>
        <taxon>Fungi incertae sedis</taxon>
        <taxon>Chytridiomycota</taxon>
        <taxon>Chytridiomycota incertae sedis</taxon>
        <taxon>Monoblepharidomycetes</taxon>
        <taxon>Monoblepharidales</taxon>
        <taxon>Gonapodyaceae</taxon>
        <taxon>Gonapodya</taxon>
    </lineage>
</organism>
<dbReference type="InterPro" id="IPR002347">
    <property type="entry name" value="SDR_fam"/>
</dbReference>
<keyword evidence="2" id="KW-0521">NADP</keyword>
<proteinExistence type="inferred from homology"/>
<dbReference type="SUPFAM" id="SSF51735">
    <property type="entry name" value="NAD(P)-binding Rossmann-fold domains"/>
    <property type="match status" value="1"/>
</dbReference>
<dbReference type="InterPro" id="IPR036291">
    <property type="entry name" value="NAD(P)-bd_dom_sf"/>
</dbReference>
<gene>
    <name evidence="3" type="ORF">M427DRAFT_158566</name>
</gene>
<sequence length="270" mass="28484">MTISESSGRLAGKIAFISGGASGIGAATAIQFAKEGARGIAITDLPGQKTKGAEFVVKLQGFGPKAIFVTHDVTVEEDWERAVAETEATFGAPLDILVNSAGIGTSYAALEDLPYSEWKKMISVNLDGTFLGVKHGIRSMKKNESQSTKSIINISSIEGIVAEPFTGHYNASKGGVRLFTKSAALYCAQAKFPGGKIRVNSVHPGYIRTPMVDPYLEAIPGMERALIAKHPIGRLGEADDIANSIAFLVSDESSFMTGSEVVVDGGYTAH</sequence>
<dbReference type="Gene3D" id="3.40.50.720">
    <property type="entry name" value="NAD(P)-binding Rossmann-like Domain"/>
    <property type="match status" value="1"/>
</dbReference>
<keyword evidence="4" id="KW-1185">Reference proteome</keyword>
<dbReference type="OrthoDB" id="417891at2759"/>
<dbReference type="Pfam" id="PF13561">
    <property type="entry name" value="adh_short_C2"/>
    <property type="match status" value="1"/>
</dbReference>
<dbReference type="GO" id="GO:0016616">
    <property type="term" value="F:oxidoreductase activity, acting on the CH-OH group of donors, NAD or NADP as acceptor"/>
    <property type="evidence" value="ECO:0007669"/>
    <property type="project" value="TreeGrafter"/>
</dbReference>
<dbReference type="FunFam" id="3.40.50.720:FF:000084">
    <property type="entry name" value="Short-chain dehydrogenase reductase"/>
    <property type="match status" value="1"/>
</dbReference>
<evidence type="ECO:0000256" key="2">
    <source>
        <dbReference type="ARBA" id="ARBA00022857"/>
    </source>
</evidence>
<dbReference type="PRINTS" id="PR00080">
    <property type="entry name" value="SDRFAMILY"/>
</dbReference>
<evidence type="ECO:0000256" key="1">
    <source>
        <dbReference type="ARBA" id="ARBA00006484"/>
    </source>
</evidence>
<dbReference type="Proteomes" id="UP000070544">
    <property type="component" value="Unassembled WGS sequence"/>
</dbReference>
<evidence type="ECO:0000313" key="4">
    <source>
        <dbReference type="Proteomes" id="UP000070544"/>
    </source>
</evidence>
<reference evidence="3 4" key="1">
    <citation type="journal article" date="2015" name="Genome Biol. Evol.">
        <title>Phylogenomic analyses indicate that early fungi evolved digesting cell walls of algal ancestors of land plants.</title>
        <authorList>
            <person name="Chang Y."/>
            <person name="Wang S."/>
            <person name="Sekimoto S."/>
            <person name="Aerts A.L."/>
            <person name="Choi C."/>
            <person name="Clum A."/>
            <person name="LaButti K.M."/>
            <person name="Lindquist E.A."/>
            <person name="Yee Ngan C."/>
            <person name="Ohm R.A."/>
            <person name="Salamov A.A."/>
            <person name="Grigoriev I.V."/>
            <person name="Spatafora J.W."/>
            <person name="Berbee M.L."/>
        </authorList>
    </citation>
    <scope>NUCLEOTIDE SEQUENCE [LARGE SCALE GENOMIC DNA]</scope>
    <source>
        <strain evidence="3 4">JEL478</strain>
    </source>
</reference>
<dbReference type="PRINTS" id="PR00081">
    <property type="entry name" value="GDHRDH"/>
</dbReference>
<comment type="similarity">
    <text evidence="1">Belongs to the short-chain dehydrogenases/reductases (SDR) family.</text>
</comment>
<protein>
    <submittedName>
        <fullName evidence="3">NAD(P)-binding protein</fullName>
    </submittedName>
</protein>
<evidence type="ECO:0000313" key="3">
    <source>
        <dbReference type="EMBL" id="KXS11112.1"/>
    </source>
</evidence>
<dbReference type="PROSITE" id="PS00061">
    <property type="entry name" value="ADH_SHORT"/>
    <property type="match status" value="1"/>
</dbReference>
<dbReference type="OMA" id="SIMETNV"/>
<dbReference type="PANTHER" id="PTHR42760:SF124">
    <property type="entry name" value="SHORT-CHAIN DEHYDROGENASE_REDUCTASE"/>
    <property type="match status" value="1"/>
</dbReference>
<dbReference type="EMBL" id="KQ965809">
    <property type="protein sequence ID" value="KXS11112.1"/>
    <property type="molecule type" value="Genomic_DNA"/>
</dbReference>
<dbReference type="STRING" id="1344416.A0A139A2W2"/>
<accession>A0A139A2W2</accession>